<feature type="region of interest" description="Disordered" evidence="1">
    <location>
        <begin position="133"/>
        <end position="159"/>
    </location>
</feature>
<evidence type="ECO:0000313" key="2">
    <source>
        <dbReference type="EMBL" id="TKR73363.1"/>
    </source>
</evidence>
<keyword evidence="3" id="KW-1185">Reference proteome</keyword>
<dbReference type="EMBL" id="AZBU02000006">
    <property type="protein sequence ID" value="TKR73363.1"/>
    <property type="molecule type" value="Genomic_DNA"/>
</dbReference>
<reference evidence="2 3" key="2">
    <citation type="journal article" date="2019" name="G3 (Bethesda)">
        <title>Hybrid Assembly of the Genome of the Entomopathogenic Nematode Steinernema carpocapsae Identifies the X-Chromosome.</title>
        <authorList>
            <person name="Serra L."/>
            <person name="Macchietto M."/>
            <person name="Macias-Munoz A."/>
            <person name="McGill C.J."/>
            <person name="Rodriguez I.M."/>
            <person name="Rodriguez B."/>
            <person name="Murad R."/>
            <person name="Mortazavi A."/>
        </authorList>
    </citation>
    <scope>NUCLEOTIDE SEQUENCE [LARGE SCALE GENOMIC DNA]</scope>
    <source>
        <strain evidence="2 3">ALL</strain>
    </source>
</reference>
<reference evidence="2 3" key="1">
    <citation type="journal article" date="2015" name="Genome Biol.">
        <title>Comparative genomics of Steinernema reveals deeply conserved gene regulatory networks.</title>
        <authorList>
            <person name="Dillman A.R."/>
            <person name="Macchietto M."/>
            <person name="Porter C.F."/>
            <person name="Rogers A."/>
            <person name="Williams B."/>
            <person name="Antoshechkin I."/>
            <person name="Lee M.M."/>
            <person name="Goodwin Z."/>
            <person name="Lu X."/>
            <person name="Lewis E.E."/>
            <person name="Goodrich-Blair H."/>
            <person name="Stock S.P."/>
            <person name="Adams B.J."/>
            <person name="Sternberg P.W."/>
            <person name="Mortazavi A."/>
        </authorList>
    </citation>
    <scope>NUCLEOTIDE SEQUENCE [LARGE SCALE GENOMIC DNA]</scope>
    <source>
        <strain evidence="2 3">ALL</strain>
    </source>
</reference>
<organism evidence="2 3">
    <name type="scientific">Steinernema carpocapsae</name>
    <name type="common">Entomopathogenic nematode</name>
    <dbReference type="NCBI Taxonomy" id="34508"/>
    <lineage>
        <taxon>Eukaryota</taxon>
        <taxon>Metazoa</taxon>
        <taxon>Ecdysozoa</taxon>
        <taxon>Nematoda</taxon>
        <taxon>Chromadorea</taxon>
        <taxon>Rhabditida</taxon>
        <taxon>Tylenchina</taxon>
        <taxon>Panagrolaimomorpha</taxon>
        <taxon>Strongyloidoidea</taxon>
        <taxon>Steinernematidae</taxon>
        <taxon>Steinernema</taxon>
    </lineage>
</organism>
<evidence type="ECO:0000313" key="3">
    <source>
        <dbReference type="Proteomes" id="UP000298663"/>
    </source>
</evidence>
<gene>
    <name evidence="2" type="ORF">L596_020680</name>
</gene>
<evidence type="ECO:0000256" key="1">
    <source>
        <dbReference type="SAM" id="MobiDB-lite"/>
    </source>
</evidence>
<feature type="compositionally biased region" description="Basic and acidic residues" evidence="1">
    <location>
        <begin position="93"/>
        <end position="102"/>
    </location>
</feature>
<protein>
    <submittedName>
        <fullName evidence="2">Uncharacterized protein</fullName>
    </submittedName>
</protein>
<dbReference type="Proteomes" id="UP000298663">
    <property type="component" value="Unassembled WGS sequence"/>
</dbReference>
<sequence>MWISGAKTHTNAESRVVKLSAYNVRPIRVTRSEIRSYANPETQPGNPIHRVSRLGSISATEACNTLFFEQPRDEFNVPPERAFYNNTQRNSTSKREEGDPATKHLGCYLTKSVKKAYEMDSEAEDMELLTLVDSSESPKTFPPKKVRPSGAIGNPQATF</sequence>
<comment type="caution">
    <text evidence="2">The sequence shown here is derived from an EMBL/GenBank/DDBJ whole genome shotgun (WGS) entry which is preliminary data.</text>
</comment>
<accession>A0A4U5MV12</accession>
<dbReference type="AlphaFoldDB" id="A0A4U5MV12"/>
<proteinExistence type="predicted"/>
<name>A0A4U5MV12_STECR</name>
<feature type="region of interest" description="Disordered" evidence="1">
    <location>
        <begin position="78"/>
        <end position="102"/>
    </location>
</feature>